<name>A0A285MZR0_9BACI</name>
<protein>
    <submittedName>
        <fullName evidence="1">3-methyladenine DNA glycosylase AlkC</fullName>
    </submittedName>
</protein>
<dbReference type="AlphaFoldDB" id="A0A285MZR0"/>
<gene>
    <name evidence="1" type="ORF">SAMN05421503_0168</name>
</gene>
<reference evidence="2" key="1">
    <citation type="submission" date="2017-09" db="EMBL/GenBank/DDBJ databases">
        <authorList>
            <person name="Varghese N."/>
            <person name="Submissions S."/>
        </authorList>
    </citation>
    <scope>NUCLEOTIDE SEQUENCE [LARGE SCALE GENOMIC DNA]</scope>
    <source>
        <strain evidence="2">CGMCC 1.8913</strain>
    </source>
</reference>
<dbReference type="InterPro" id="IPR014825">
    <property type="entry name" value="DNA_alkylation"/>
</dbReference>
<dbReference type="OrthoDB" id="9797162at2"/>
<sequence length="363" mass="41713">MAEPMKAMYTKEFLEHFASVVKEEYEVFAENKFLAEVMDDSWEELELKARIRRIALVLGSLLPDDYPEAVTILLAIEAQCEGFPYLFIPDFVEIFGQDPAHEELSLHALEVFTKRSTAEFAIRPFLIKAPERIMNKMKEWAQSKNYHIRRLASEGCRPRLPWGQAIRQFKADPQPVLEVLELLKADPSLYVRKSVANNLNDISKDHPELVIQTAKRWNGYSKETDWIIRHGCRTLLRSGQPEVLALFGYEDVKGALADAAIAADRQRVNIGEAVTLTYSFHVKQQVKLRIEYSIDFIKKRKITTKKFLLSDRVFAAGEDIAKERVHKWSDFTTRVHYPGVHRIALLANGIEVAGTELELIKKE</sequence>
<organism evidence="1 2">
    <name type="scientific">Terribacillus aidingensis</name>
    <dbReference type="NCBI Taxonomy" id="586416"/>
    <lineage>
        <taxon>Bacteria</taxon>
        <taxon>Bacillati</taxon>
        <taxon>Bacillota</taxon>
        <taxon>Bacilli</taxon>
        <taxon>Bacillales</taxon>
        <taxon>Bacillaceae</taxon>
        <taxon>Terribacillus</taxon>
    </lineage>
</organism>
<dbReference type="EMBL" id="OBEK01000001">
    <property type="protein sequence ID" value="SNZ02669.1"/>
    <property type="molecule type" value="Genomic_DNA"/>
</dbReference>
<dbReference type="RefSeq" id="WP_097038362.1">
    <property type="nucleotide sequence ID" value="NZ_OBEK01000001.1"/>
</dbReference>
<accession>A0A285MZR0</accession>
<dbReference type="Pfam" id="PF08713">
    <property type="entry name" value="DNA_alkylation"/>
    <property type="match status" value="1"/>
</dbReference>
<dbReference type="Gene3D" id="1.25.40.290">
    <property type="entry name" value="ARM repeat domains"/>
    <property type="match status" value="1"/>
</dbReference>
<dbReference type="InterPro" id="IPR016024">
    <property type="entry name" value="ARM-type_fold"/>
</dbReference>
<proteinExistence type="predicted"/>
<evidence type="ECO:0000313" key="2">
    <source>
        <dbReference type="Proteomes" id="UP000219356"/>
    </source>
</evidence>
<keyword evidence="2" id="KW-1185">Reference proteome</keyword>
<dbReference type="Proteomes" id="UP000219356">
    <property type="component" value="Unassembled WGS sequence"/>
</dbReference>
<evidence type="ECO:0000313" key="1">
    <source>
        <dbReference type="EMBL" id="SNZ02669.1"/>
    </source>
</evidence>
<dbReference type="SUPFAM" id="SSF48371">
    <property type="entry name" value="ARM repeat"/>
    <property type="match status" value="1"/>
</dbReference>